<reference evidence="2" key="2">
    <citation type="submission" date="2006-08" db="EMBL/GenBank/DDBJ databases">
        <authorList>
            <person name="Jia X.-Y."/>
            <person name="Zhao Q.-F."/>
            <person name="Tian Z.-H."/>
            <person name="Tang G.-L."/>
            <person name="Liu W."/>
        </authorList>
    </citation>
    <scope>NUCLEOTIDE SEQUENCE</scope>
</reference>
<accession>Q0R4Q0</accession>
<evidence type="ECO:0000256" key="1">
    <source>
        <dbReference type="SAM" id="MobiDB-lite"/>
    </source>
</evidence>
<dbReference type="AlphaFoldDB" id="Q0R4Q0"/>
<feature type="compositionally biased region" description="Basic residues" evidence="1">
    <location>
        <begin position="235"/>
        <end position="246"/>
    </location>
</feature>
<name>Q0R4Q0_STRAT</name>
<organism evidence="2">
    <name type="scientific">Streptomyces antibioticus</name>
    <dbReference type="NCBI Taxonomy" id="1890"/>
    <lineage>
        <taxon>Bacteria</taxon>
        <taxon>Bacillati</taxon>
        <taxon>Actinomycetota</taxon>
        <taxon>Actinomycetes</taxon>
        <taxon>Kitasatosporales</taxon>
        <taxon>Streptomycetaceae</taxon>
        <taxon>Streptomyces</taxon>
    </lineage>
</organism>
<protein>
    <submittedName>
        <fullName evidence="2">Orf0</fullName>
    </submittedName>
</protein>
<evidence type="ECO:0000313" key="2">
    <source>
        <dbReference type="EMBL" id="AAZ77671.1"/>
    </source>
</evidence>
<feature type="region of interest" description="Disordered" evidence="1">
    <location>
        <begin position="212"/>
        <end position="246"/>
    </location>
</feature>
<sequence length="246" mass="27348">MRHPQGGSLTAERQAFRERVRTEAAVMFAEGRGSTDIAKELRVSVRSVVLGAWIVFEDQAGFPMTPPTSRTWSQRGTAPVIRVRGRSQRRFSIATLCCYKPGERSRLIYRPKRHAGHKSAGRKSFARTEYRDLLIAAHQQLDAPWSVLRRTTQANTAVTDPSRLIHRLRHGLRQIQYRSDTIDGCLTGTGLTPTTPRLQRELRGPLELKVRGASPGTVPIRTGSSAATGANPCSARRRRGPSRTTS</sequence>
<reference evidence="2" key="1">
    <citation type="journal article" date="2006" name="Chem. Biol.">
        <title>Genetic characterization of the chlorothricin gene cluster as a model for spirotetronate antibiotic biosynthesis.</title>
        <authorList>
            <person name="Jia X.Y."/>
            <person name="Tian Z.H."/>
            <person name="Shao L."/>
            <person name="Qu X.D."/>
            <person name="Zhao Q.F."/>
            <person name="Tang J."/>
            <person name="Tang G.L."/>
            <person name="Liu W."/>
        </authorList>
    </citation>
    <scope>NUCLEOTIDE SEQUENCE</scope>
</reference>
<dbReference type="EMBL" id="DQ116941">
    <property type="protein sequence ID" value="AAZ77671.1"/>
    <property type="molecule type" value="Genomic_DNA"/>
</dbReference>
<proteinExistence type="predicted"/>